<evidence type="ECO:0000313" key="5">
    <source>
        <dbReference type="EMBL" id="HDL89892.1"/>
    </source>
</evidence>
<reference evidence="5" key="1">
    <citation type="journal article" date="2020" name="mSystems">
        <title>Genome- and Community-Level Interaction Insights into Carbon Utilization and Element Cycling Functions of Hydrothermarchaeota in Hydrothermal Sediment.</title>
        <authorList>
            <person name="Zhou Z."/>
            <person name="Liu Y."/>
            <person name="Xu W."/>
            <person name="Pan J."/>
            <person name="Luo Z.H."/>
            <person name="Li M."/>
        </authorList>
    </citation>
    <scope>NUCLEOTIDE SEQUENCE [LARGE SCALE GENOMIC DNA]</scope>
    <source>
        <strain evidence="5">HyVt-19</strain>
    </source>
</reference>
<dbReference type="SUPFAM" id="SSF75217">
    <property type="entry name" value="alpha/beta knot"/>
    <property type="match status" value="1"/>
</dbReference>
<dbReference type="InterPro" id="IPR029026">
    <property type="entry name" value="tRNA_m1G_MTases_N"/>
</dbReference>
<keyword evidence="3" id="KW-0808">Transferase</keyword>
<dbReference type="GO" id="GO:0008173">
    <property type="term" value="F:RNA methyltransferase activity"/>
    <property type="evidence" value="ECO:0007669"/>
    <property type="project" value="InterPro"/>
</dbReference>
<dbReference type="InterPro" id="IPR029064">
    <property type="entry name" value="Ribosomal_eL30-like_sf"/>
</dbReference>
<dbReference type="PANTHER" id="PTHR46429:SF1">
    <property type="entry name" value="23S RRNA (GUANOSINE-2'-O-)-METHYLTRANSFERASE RLMB"/>
    <property type="match status" value="1"/>
</dbReference>
<dbReference type="EMBL" id="DQZW01000150">
    <property type="protein sequence ID" value="HDL89892.1"/>
    <property type="molecule type" value="Genomic_DNA"/>
</dbReference>
<dbReference type="CDD" id="cd18103">
    <property type="entry name" value="SpoU-like_RlmB"/>
    <property type="match status" value="1"/>
</dbReference>
<comment type="caution">
    <text evidence="5">The sequence shown here is derived from an EMBL/GenBank/DDBJ whole genome shotgun (WGS) entry which is preliminary data.</text>
</comment>
<dbReference type="Pfam" id="PF00588">
    <property type="entry name" value="SpoU_methylase"/>
    <property type="match status" value="1"/>
</dbReference>
<dbReference type="Gene3D" id="3.30.1330.30">
    <property type="match status" value="1"/>
</dbReference>
<sequence length="253" mass="28059">MKRLWITGIHPVEEALKRRPENVCEIWVARKGEAIDEIIATAKIAGVPVRRVSRDKLHERVGHKKHQGVAAIIRRFEYVDLESCLKEGVEERILLLLDSVEDPQNFGSILRSAAFFGVDGVIITEHRCVSVTDTVSKVSAGALSHVPVIRVKNLVKTMDKLKEAGFMIAGLDVHANESIYTADLSLPLALVVGNEHKGLRRLVREHCDLRVIIPPCGKIDSLNAAVSAAVALAEMRRRWPILRVSSQKLPSQP</sequence>
<dbReference type="GO" id="GO:0006396">
    <property type="term" value="P:RNA processing"/>
    <property type="evidence" value="ECO:0007669"/>
    <property type="project" value="InterPro"/>
</dbReference>
<proteinExistence type="inferred from homology"/>
<dbReference type="AlphaFoldDB" id="A0A7C0WUE3"/>
<dbReference type="SUPFAM" id="SSF55315">
    <property type="entry name" value="L30e-like"/>
    <property type="match status" value="1"/>
</dbReference>
<dbReference type="GO" id="GO:0003723">
    <property type="term" value="F:RNA binding"/>
    <property type="evidence" value="ECO:0007669"/>
    <property type="project" value="InterPro"/>
</dbReference>
<accession>A0A7C0WUE3</accession>
<dbReference type="SMART" id="SM00967">
    <property type="entry name" value="SpoU_sub_bind"/>
    <property type="match status" value="1"/>
</dbReference>
<dbReference type="InterPro" id="IPR001537">
    <property type="entry name" value="SpoU_MeTrfase"/>
</dbReference>
<evidence type="ECO:0000256" key="2">
    <source>
        <dbReference type="ARBA" id="ARBA00022603"/>
    </source>
</evidence>
<dbReference type="GO" id="GO:0032259">
    <property type="term" value="P:methylation"/>
    <property type="evidence" value="ECO:0007669"/>
    <property type="project" value="UniProtKB-KW"/>
</dbReference>
<comment type="similarity">
    <text evidence="1">Belongs to the class IV-like SAM-binding methyltransferase superfamily. RNA methyltransferase TrmH family.</text>
</comment>
<protein>
    <submittedName>
        <fullName evidence="5">23S rRNA (Guanosine(2251)-2'-O)-methyltransferase RlmB</fullName>
    </submittedName>
</protein>
<evidence type="ECO:0000259" key="4">
    <source>
        <dbReference type="SMART" id="SM00967"/>
    </source>
</evidence>
<keyword evidence="2" id="KW-0489">Methyltransferase</keyword>
<dbReference type="GO" id="GO:0005829">
    <property type="term" value="C:cytosol"/>
    <property type="evidence" value="ECO:0007669"/>
    <property type="project" value="TreeGrafter"/>
</dbReference>
<dbReference type="InterPro" id="IPR029028">
    <property type="entry name" value="Alpha/beta_knot_MTases"/>
</dbReference>
<dbReference type="Proteomes" id="UP000886355">
    <property type="component" value="Unassembled WGS sequence"/>
</dbReference>
<name>A0A7C0WUE3_9BACT</name>
<dbReference type="NCBIfam" id="TIGR00186">
    <property type="entry name" value="rRNA_methyl_3"/>
    <property type="match status" value="1"/>
</dbReference>
<dbReference type="Pfam" id="PF08032">
    <property type="entry name" value="SpoU_sub_bind"/>
    <property type="match status" value="1"/>
</dbReference>
<evidence type="ECO:0000256" key="1">
    <source>
        <dbReference type="ARBA" id="ARBA00007228"/>
    </source>
</evidence>
<gene>
    <name evidence="5" type="primary">rlmB</name>
    <name evidence="5" type="ORF">ENG14_03205</name>
</gene>
<organism evidence="5">
    <name type="scientific">Thermodesulforhabdus norvegica</name>
    <dbReference type="NCBI Taxonomy" id="39841"/>
    <lineage>
        <taxon>Bacteria</taxon>
        <taxon>Pseudomonadati</taxon>
        <taxon>Thermodesulfobacteriota</taxon>
        <taxon>Syntrophobacteria</taxon>
        <taxon>Syntrophobacterales</taxon>
        <taxon>Thermodesulforhabdaceae</taxon>
        <taxon>Thermodesulforhabdus</taxon>
    </lineage>
</organism>
<dbReference type="PANTHER" id="PTHR46429">
    <property type="entry name" value="23S RRNA (GUANOSINE-2'-O-)-METHYLTRANSFERASE RLMB"/>
    <property type="match status" value="1"/>
</dbReference>
<dbReference type="Gene3D" id="3.40.1280.10">
    <property type="match status" value="1"/>
</dbReference>
<dbReference type="FunFam" id="3.40.1280.10:FF:000008">
    <property type="entry name" value="Group 3 RNA methyltransferase TrmH"/>
    <property type="match status" value="1"/>
</dbReference>
<dbReference type="InterPro" id="IPR004441">
    <property type="entry name" value="rRNA_MeTrfase_TrmH"/>
</dbReference>
<dbReference type="InterPro" id="IPR013123">
    <property type="entry name" value="SpoU_subst-bd"/>
</dbReference>
<feature type="domain" description="RNA 2-O ribose methyltransferase substrate binding" evidence="4">
    <location>
        <begin position="5"/>
        <end position="79"/>
    </location>
</feature>
<evidence type="ECO:0000256" key="3">
    <source>
        <dbReference type="ARBA" id="ARBA00022679"/>
    </source>
</evidence>